<evidence type="ECO:0000313" key="2">
    <source>
        <dbReference type="EMBL" id="KAE8378784.1"/>
    </source>
</evidence>
<dbReference type="EMBL" id="ML736203">
    <property type="protein sequence ID" value="KAE8378784.1"/>
    <property type="molecule type" value="Genomic_DNA"/>
</dbReference>
<feature type="domain" description="Integrase core" evidence="1">
    <location>
        <begin position="182"/>
        <end position="365"/>
    </location>
</feature>
<organism evidence="2 3">
    <name type="scientific">Aspergillus bertholletiae</name>
    <dbReference type="NCBI Taxonomy" id="1226010"/>
    <lineage>
        <taxon>Eukaryota</taxon>
        <taxon>Fungi</taxon>
        <taxon>Dikarya</taxon>
        <taxon>Ascomycota</taxon>
        <taxon>Pezizomycotina</taxon>
        <taxon>Eurotiomycetes</taxon>
        <taxon>Eurotiomycetidae</taxon>
        <taxon>Eurotiales</taxon>
        <taxon>Aspergillaceae</taxon>
        <taxon>Aspergillus</taxon>
        <taxon>Aspergillus subgen. Circumdati</taxon>
    </lineage>
</organism>
<sequence length="498" mass="57287">MAGRNAIDLSPYKEIIIAKFKDGTSAESISLYLLSNHDVTVAEKTIRRRLLEWGVRRNSQICDTPLLRERISVLFHTCCLPDQDILHILQQEGHDINECSLTRIRRKMGLLRRIDSRNVEKSEKAVEDIVQKELDKGEVEGHSRVRNRGHIARDRLSPMVRKRDLEGVAQPLNDLQRLRGEYIIPGPNYLWSINGYRKLQPWGIEVYAAIDAYSRYIVWIYVGVSTCTAVNILQQYIHAVDSLQIVPQMVRAARTDEGAEAPPIAFAQHRFTQKHRPDASLNDCFRYGTRVTNQRITAWWSQLSRSSLSRWQDYFEELSTVGTYNDSRIADKIAMLAVYMPILRKDIHGFSQLWNVHSIRRQANRPNSVSGKPVILFNWPPEGVGNYGVKPDPELITQFKQDTTQWDIEEYLPSTTMNWCTDQLKQLGAPKGIVSSSARYPDGSQVHPKIYLQLRDRIKTHMEMDESPKLELLEKSTGAWNWDGDELGHGDEIEILDL</sequence>
<dbReference type="Pfam" id="PF24764">
    <property type="entry name" value="rva_4"/>
    <property type="match status" value="1"/>
</dbReference>
<dbReference type="PANTHER" id="PTHR46791">
    <property type="entry name" value="EXPRESSED PROTEIN"/>
    <property type="match status" value="1"/>
</dbReference>
<proteinExistence type="predicted"/>
<reference evidence="2 3" key="1">
    <citation type="submission" date="2019-04" db="EMBL/GenBank/DDBJ databases">
        <title>Friends and foes A comparative genomics studyof 23 Aspergillus species from section Flavi.</title>
        <authorList>
            <consortium name="DOE Joint Genome Institute"/>
            <person name="Kjaerbolling I."/>
            <person name="Vesth T."/>
            <person name="Frisvad J.C."/>
            <person name="Nybo J.L."/>
            <person name="Theobald S."/>
            <person name="Kildgaard S."/>
            <person name="Isbrandt T."/>
            <person name="Kuo A."/>
            <person name="Sato A."/>
            <person name="Lyhne E.K."/>
            <person name="Kogle M.E."/>
            <person name="Wiebenga A."/>
            <person name="Kun R.S."/>
            <person name="Lubbers R.J."/>
            <person name="Makela M.R."/>
            <person name="Barry K."/>
            <person name="Chovatia M."/>
            <person name="Clum A."/>
            <person name="Daum C."/>
            <person name="Haridas S."/>
            <person name="He G."/>
            <person name="LaButti K."/>
            <person name="Lipzen A."/>
            <person name="Mondo S."/>
            <person name="Riley R."/>
            <person name="Salamov A."/>
            <person name="Simmons B.A."/>
            <person name="Magnuson J.K."/>
            <person name="Henrissat B."/>
            <person name="Mortensen U.H."/>
            <person name="Larsen T.O."/>
            <person name="Devries R.P."/>
            <person name="Grigoriev I.V."/>
            <person name="Machida M."/>
            <person name="Baker S.E."/>
            <person name="Andersen M.R."/>
        </authorList>
    </citation>
    <scope>NUCLEOTIDE SEQUENCE [LARGE SCALE GENOMIC DNA]</scope>
    <source>
        <strain evidence="2 3">IBT 29228</strain>
    </source>
</reference>
<protein>
    <recommendedName>
        <fullName evidence="1">Integrase core domain-containing protein</fullName>
    </recommendedName>
</protein>
<dbReference type="AlphaFoldDB" id="A0A5N7BAL4"/>
<evidence type="ECO:0000313" key="3">
    <source>
        <dbReference type="Proteomes" id="UP000326198"/>
    </source>
</evidence>
<gene>
    <name evidence="2" type="ORF">BDV26DRAFT_291905</name>
</gene>
<dbReference type="Proteomes" id="UP000326198">
    <property type="component" value="Unassembled WGS sequence"/>
</dbReference>
<keyword evidence="3" id="KW-1185">Reference proteome</keyword>
<name>A0A5N7BAL4_9EURO</name>
<dbReference type="OrthoDB" id="5392716at2759"/>
<accession>A0A5N7BAL4</accession>
<evidence type="ECO:0000259" key="1">
    <source>
        <dbReference type="Pfam" id="PF24764"/>
    </source>
</evidence>
<dbReference type="PANTHER" id="PTHR46791:SF5">
    <property type="entry name" value="CLR5 DOMAIN-CONTAINING PROTEIN-RELATED"/>
    <property type="match status" value="1"/>
</dbReference>
<dbReference type="InterPro" id="IPR058913">
    <property type="entry name" value="Integrase_dom_put"/>
</dbReference>